<dbReference type="PANTHER" id="PTHR44998">
    <property type="match status" value="1"/>
</dbReference>
<keyword evidence="11" id="KW-1185">Reference proteome</keyword>
<dbReference type="InterPro" id="IPR011990">
    <property type="entry name" value="TPR-like_helical_dom_sf"/>
</dbReference>
<dbReference type="EMBL" id="NBNE01002135">
    <property type="protein sequence ID" value="OWZ11401.1"/>
    <property type="molecule type" value="Genomic_DNA"/>
</dbReference>
<keyword evidence="6" id="KW-0677">Repeat</keyword>
<evidence type="ECO:0000256" key="3">
    <source>
        <dbReference type="ARBA" id="ARBA00011970"/>
    </source>
</evidence>
<gene>
    <name evidence="10" type="ORF">PHMEG_00015582</name>
</gene>
<evidence type="ECO:0000256" key="7">
    <source>
        <dbReference type="ARBA" id="ARBA00022803"/>
    </source>
</evidence>
<dbReference type="PROSITE" id="PS50005">
    <property type="entry name" value="TPR"/>
    <property type="match status" value="1"/>
</dbReference>
<dbReference type="Pfam" id="PF13844">
    <property type="entry name" value="Glyco_transf_41"/>
    <property type="match status" value="2"/>
</dbReference>
<dbReference type="SUPFAM" id="SSF48452">
    <property type="entry name" value="TPR-like"/>
    <property type="match status" value="1"/>
</dbReference>
<dbReference type="Pfam" id="PF14559">
    <property type="entry name" value="TPR_19"/>
    <property type="match status" value="1"/>
</dbReference>
<proteinExistence type="inferred from homology"/>
<dbReference type="Gene3D" id="3.40.50.2000">
    <property type="entry name" value="Glycogen Phosphorylase B"/>
    <property type="match status" value="1"/>
</dbReference>
<feature type="domain" description="O-GlcNAc transferase C-terminal" evidence="9">
    <location>
        <begin position="283"/>
        <end position="525"/>
    </location>
</feature>
<keyword evidence="5 10" id="KW-0808">Transferase</keyword>
<accession>A0A225W0X1</accession>
<dbReference type="Gene3D" id="1.25.40.10">
    <property type="entry name" value="Tetratricopeptide repeat domain"/>
    <property type="match status" value="2"/>
</dbReference>
<dbReference type="PANTHER" id="PTHR44998:SF1">
    <property type="entry name" value="UDP-N-ACETYLGLUCOSAMINE--PEPTIDE N-ACETYLGLUCOSAMINYLTRANSFERASE 110 KDA SUBUNIT"/>
    <property type="match status" value="1"/>
</dbReference>
<keyword evidence="4 10" id="KW-0328">Glycosyltransferase</keyword>
<feature type="domain" description="O-GlcNAc transferase C-terminal" evidence="9">
    <location>
        <begin position="549"/>
        <end position="678"/>
    </location>
</feature>
<keyword evidence="7 8" id="KW-0802">TPR repeat</keyword>
<dbReference type="AlphaFoldDB" id="A0A225W0X1"/>
<dbReference type="Gene3D" id="3.40.50.11380">
    <property type="match status" value="1"/>
</dbReference>
<dbReference type="InterPro" id="IPR029489">
    <property type="entry name" value="OGT/SEC/SPY_C"/>
</dbReference>
<evidence type="ECO:0000313" key="11">
    <source>
        <dbReference type="Proteomes" id="UP000198211"/>
    </source>
</evidence>
<name>A0A225W0X1_9STRA</name>
<comment type="pathway">
    <text evidence="1">Protein modification; protein glycosylation.</text>
</comment>
<evidence type="ECO:0000256" key="5">
    <source>
        <dbReference type="ARBA" id="ARBA00022679"/>
    </source>
</evidence>
<protein>
    <recommendedName>
        <fullName evidence="3">protein O-GlcNAc transferase</fullName>
        <ecNumber evidence="3">2.4.1.255</ecNumber>
    </recommendedName>
</protein>
<organism evidence="10 11">
    <name type="scientific">Phytophthora megakarya</name>
    <dbReference type="NCBI Taxonomy" id="4795"/>
    <lineage>
        <taxon>Eukaryota</taxon>
        <taxon>Sar</taxon>
        <taxon>Stramenopiles</taxon>
        <taxon>Oomycota</taxon>
        <taxon>Peronosporomycetes</taxon>
        <taxon>Peronosporales</taxon>
        <taxon>Peronosporaceae</taxon>
        <taxon>Phytophthora</taxon>
    </lineage>
</organism>
<comment type="caution">
    <text evidence="10">The sequence shown here is derived from an EMBL/GenBank/DDBJ whole genome shotgun (WGS) entry which is preliminary data.</text>
</comment>
<feature type="repeat" description="TPR" evidence="8">
    <location>
        <begin position="65"/>
        <end position="98"/>
    </location>
</feature>
<dbReference type="InterPro" id="IPR019734">
    <property type="entry name" value="TPR_rpt"/>
</dbReference>
<dbReference type="OrthoDB" id="421121at2759"/>
<dbReference type="STRING" id="4795.A0A225W0X1"/>
<dbReference type="Proteomes" id="UP000198211">
    <property type="component" value="Unassembled WGS sequence"/>
</dbReference>
<evidence type="ECO:0000256" key="2">
    <source>
        <dbReference type="ARBA" id="ARBA00005386"/>
    </source>
</evidence>
<evidence type="ECO:0000313" key="10">
    <source>
        <dbReference type="EMBL" id="OWZ11401.1"/>
    </source>
</evidence>
<evidence type="ECO:0000256" key="1">
    <source>
        <dbReference type="ARBA" id="ARBA00004922"/>
    </source>
</evidence>
<sequence>MHVISPSFHPYLITQLLLSFIIFISATLRSVDELWHTANQLWESGDLDSVMTLLQHMEMLQPGDPQVLGGMASVYHRHGEFTKSLELLDAILSQDPRDFKVLQRMGEIYADQLEIPKALEYFHAAEREVNRMNIHEVDGLMRQLALTYHHGKDFAMAEKFFNRVLAAGDAYNEALEIDPTHAKSRLGIGALHHQFGDVNESIPLYLQVINSPSAPVNVKIMAMGNIGAAYEMARDIVKALSWYKRALEETSAYPDMIYPDHYSAQTAHMHLMVHVVRAKLTACLWTNAEDEFDSLWKVVTNVQIATGTEYIMTPFDSLLHAISPLERKMLAVRFSTMYTLDAVRSRNNALSSQFNLPEDKHSDRVTDLNIGYLSYDYTDHPTMHLMEGIFATRSRSFMKVIAFGYGRDDRSAIRQRVIDSVDQFVNLSTASFEESITRVRDENVHIIMDAQGHTHGSRMEIVAARPAPVVVNYLVYPGTSGAPFVDYVVVDKYVVPPAELASAFTEKLVVLPNSYQVNYYVQFLASAKRVNRRADLWEVDEEQGEQGIDDEFMFVNFNKIDKLKASVFSTWMAILRRVPRSSLLLLDPGRNRLTDDVSESVTSREIKKNLWKEALAQGISRERIQFVSRIPKVEHLQRHRRGGLFLDTFIYGAHSTATDALYAGLPVITLAGDSFASVTFEVTELRLNNLYSAQSSIHNTCKEASE</sequence>
<reference evidence="11" key="1">
    <citation type="submission" date="2017-03" db="EMBL/GenBank/DDBJ databases">
        <title>Phytopthora megakarya and P. palmivora, two closely related causual agents of cacao black pod achieved similar genome size and gene model numbers by different mechanisms.</title>
        <authorList>
            <person name="Ali S."/>
            <person name="Shao J."/>
            <person name="Larry D.J."/>
            <person name="Kronmiller B."/>
            <person name="Shen D."/>
            <person name="Strem M.D."/>
            <person name="Melnick R.L."/>
            <person name="Guiltinan M.J."/>
            <person name="Tyler B.M."/>
            <person name="Meinhardt L.W."/>
            <person name="Bailey B.A."/>
        </authorList>
    </citation>
    <scope>NUCLEOTIDE SEQUENCE [LARGE SCALE GENOMIC DNA]</scope>
    <source>
        <strain evidence="11">zdho120</strain>
    </source>
</reference>
<evidence type="ECO:0000256" key="4">
    <source>
        <dbReference type="ARBA" id="ARBA00022676"/>
    </source>
</evidence>
<evidence type="ECO:0000256" key="8">
    <source>
        <dbReference type="PROSITE-ProRule" id="PRU00339"/>
    </source>
</evidence>
<dbReference type="SMART" id="SM00028">
    <property type="entry name" value="TPR"/>
    <property type="match status" value="5"/>
</dbReference>
<comment type="similarity">
    <text evidence="2">Belongs to the glycosyltransferase 41 family. O-GlcNAc transferase subfamily.</text>
</comment>
<evidence type="ECO:0000256" key="6">
    <source>
        <dbReference type="ARBA" id="ARBA00022737"/>
    </source>
</evidence>
<evidence type="ECO:0000259" key="9">
    <source>
        <dbReference type="Pfam" id="PF13844"/>
    </source>
</evidence>
<dbReference type="GO" id="GO:0097363">
    <property type="term" value="F:protein O-acetylglucosaminyltransferase activity"/>
    <property type="evidence" value="ECO:0007669"/>
    <property type="project" value="UniProtKB-EC"/>
</dbReference>
<dbReference type="EC" id="2.4.1.255" evidence="3"/>